<evidence type="ECO:0000313" key="1">
    <source>
        <dbReference type="EMBL" id="CAE7015311.1"/>
    </source>
</evidence>
<organism evidence="1 2">
    <name type="scientific">Pyrenophora teres f. teres</name>
    <dbReference type="NCBI Taxonomy" id="97479"/>
    <lineage>
        <taxon>Eukaryota</taxon>
        <taxon>Fungi</taxon>
        <taxon>Dikarya</taxon>
        <taxon>Ascomycota</taxon>
        <taxon>Pezizomycotina</taxon>
        <taxon>Dothideomycetes</taxon>
        <taxon>Pleosporomycetidae</taxon>
        <taxon>Pleosporales</taxon>
        <taxon>Pleosporineae</taxon>
        <taxon>Pleosporaceae</taxon>
        <taxon>Pyrenophora</taxon>
    </lineage>
</organism>
<sequence>MKTSIKVNGRKHASPASLPPQNAIQVTLSDMPRLGPDQQEVALAKQAGARGHKEASVRLENQSSPVLLFVGYKTAVEEASPSFCTGFGSVQGSEANEFAYKLGLSQTVCY</sequence>
<name>A0A6S6VFD7_9PLEO</name>
<protein>
    <submittedName>
        <fullName evidence="1">Uncharacterized protein</fullName>
    </submittedName>
</protein>
<reference evidence="1" key="1">
    <citation type="submission" date="2021-02" db="EMBL/GenBank/DDBJ databases">
        <authorList>
            <person name="Syme A R."/>
            <person name="Syme A R."/>
            <person name="Moolhuijzen P."/>
        </authorList>
    </citation>
    <scope>NUCLEOTIDE SEQUENCE</scope>
    <source>
        <strain evidence="1">W1-1</strain>
    </source>
</reference>
<dbReference type="Proteomes" id="UP000472372">
    <property type="component" value="Chromosome 2"/>
</dbReference>
<proteinExistence type="predicted"/>
<dbReference type="AlphaFoldDB" id="A0A6S6VFD7"/>
<evidence type="ECO:0000313" key="2">
    <source>
        <dbReference type="Proteomes" id="UP000472372"/>
    </source>
</evidence>
<dbReference type="EMBL" id="HG992978">
    <property type="protein sequence ID" value="CAE7015311.1"/>
    <property type="molecule type" value="Genomic_DNA"/>
</dbReference>
<accession>A0A6S6VFD7</accession>
<gene>
    <name evidence="1" type="ORF">PTTW11_02780</name>
</gene>